<dbReference type="Gene3D" id="2.170.16.10">
    <property type="entry name" value="Hedgehog/Intein (Hint) domain"/>
    <property type="match status" value="1"/>
</dbReference>
<dbReference type="STRING" id="52.CMC5_017580"/>
<dbReference type="PROSITE" id="PS50817">
    <property type="entry name" value="INTEIN_N_TER"/>
    <property type="match status" value="1"/>
</dbReference>
<keyword evidence="2" id="KW-1185">Reference proteome</keyword>
<dbReference type="InterPro" id="IPR036844">
    <property type="entry name" value="Hint_dom_sf"/>
</dbReference>
<dbReference type="GO" id="GO:0016539">
    <property type="term" value="P:intein-mediated protein splicing"/>
    <property type="evidence" value="ECO:0007669"/>
    <property type="project" value="InterPro"/>
</dbReference>
<name>A0A0K1EAC6_CHOCO</name>
<reference evidence="1 2" key="1">
    <citation type="submission" date="2015-07" db="EMBL/GenBank/DDBJ databases">
        <title>Genome analysis of myxobacterium Chondromyces crocatus Cm c5 reveals a high potential for natural compound synthesis and the genetic basis for the loss of fruiting body formation.</title>
        <authorList>
            <person name="Zaburannyi N."/>
            <person name="Bunk B."/>
            <person name="Maier J."/>
            <person name="Overmann J."/>
            <person name="Mueller R."/>
        </authorList>
    </citation>
    <scope>NUCLEOTIDE SEQUENCE [LARGE SCALE GENOMIC DNA]</scope>
    <source>
        <strain evidence="1 2">Cm c5</strain>
    </source>
</reference>
<dbReference type="RefSeq" id="WP_050429964.1">
    <property type="nucleotide sequence ID" value="NZ_CP012159.1"/>
</dbReference>
<dbReference type="Proteomes" id="UP000067626">
    <property type="component" value="Chromosome"/>
</dbReference>
<protein>
    <submittedName>
        <fullName evidence="1">Cell surface protein</fullName>
    </submittedName>
</protein>
<accession>A0A0K1EAC6</accession>
<dbReference type="EMBL" id="CP012159">
    <property type="protein sequence ID" value="AKT37617.1"/>
    <property type="molecule type" value="Genomic_DNA"/>
</dbReference>
<evidence type="ECO:0000313" key="1">
    <source>
        <dbReference type="EMBL" id="AKT37617.1"/>
    </source>
</evidence>
<dbReference type="CDD" id="cd00081">
    <property type="entry name" value="Hint"/>
    <property type="match status" value="1"/>
</dbReference>
<dbReference type="InterPro" id="IPR006141">
    <property type="entry name" value="Intein_N"/>
</dbReference>
<sequence>MSTRNGVFLSIALVGTVSSLCSQAHALAEIDRRCEHDSLSPTEARLRIAWARACGLESMSNQEKTTPASSRIIDTLMPSSNNNGTLIEYLEDLTSSNPTGARAYSLFALGYEINSIYVTKLYSFGPIAQTLDGRGFKLWSEDESKERPRPMYPTFGTHTTELEGEALFPRVTKNGPLNCNLYKSNGTVSTTFYINAYCTSSCYTPEQEVLFPDGYKPILTALLERTPEMMTLAPSATLDDVTLSRNKVATYTAELRDSEHIIYEIRTESGGLLRVTNEHPVIQGEGRLVQAQTLRAGDALLDIEGNEDPILSIEVVSHEGKVYNLKPATRDRVSNLLIAQGFLVGSSAYQNDDVGYINRVIMTRSIPEDVLPQ</sequence>
<evidence type="ECO:0000313" key="2">
    <source>
        <dbReference type="Proteomes" id="UP000067626"/>
    </source>
</evidence>
<dbReference type="KEGG" id="ccro:CMC5_017580"/>
<organism evidence="1 2">
    <name type="scientific">Chondromyces crocatus</name>
    <dbReference type="NCBI Taxonomy" id="52"/>
    <lineage>
        <taxon>Bacteria</taxon>
        <taxon>Pseudomonadati</taxon>
        <taxon>Myxococcota</taxon>
        <taxon>Polyangia</taxon>
        <taxon>Polyangiales</taxon>
        <taxon>Polyangiaceae</taxon>
        <taxon>Chondromyces</taxon>
    </lineage>
</organism>
<proteinExistence type="predicted"/>
<dbReference type="AlphaFoldDB" id="A0A0K1EAC6"/>
<gene>
    <name evidence="1" type="ORF">CMC5_017580</name>
</gene>
<dbReference type="SUPFAM" id="SSF51294">
    <property type="entry name" value="Hedgehog/intein (Hint) domain"/>
    <property type="match status" value="1"/>
</dbReference>